<protein>
    <submittedName>
        <fullName evidence="1">Type II toxin-antitoxin system RelE/ParE family toxin</fullName>
    </submittedName>
</protein>
<organism evidence="1 2">
    <name type="scientific">Pseudomonas arsenicoxydans</name>
    <dbReference type="NCBI Taxonomy" id="702115"/>
    <lineage>
        <taxon>Bacteria</taxon>
        <taxon>Pseudomonadati</taxon>
        <taxon>Pseudomonadota</taxon>
        <taxon>Gammaproteobacteria</taxon>
        <taxon>Pseudomonadales</taxon>
        <taxon>Pseudomonadaceae</taxon>
        <taxon>Pseudomonas</taxon>
    </lineage>
</organism>
<dbReference type="InterPro" id="IPR014056">
    <property type="entry name" value="TypeIITA-like_toxin_pred"/>
</dbReference>
<comment type="caution">
    <text evidence="1">The sequence shown here is derived from an EMBL/GenBank/DDBJ whole genome shotgun (WGS) entry which is preliminary data.</text>
</comment>
<dbReference type="PANTHER" id="PTHR41791:SF1">
    <property type="entry name" value="SSL7039 PROTEIN"/>
    <property type="match status" value="1"/>
</dbReference>
<evidence type="ECO:0000313" key="2">
    <source>
        <dbReference type="Proteomes" id="UP000317933"/>
    </source>
</evidence>
<proteinExistence type="predicted"/>
<gene>
    <name evidence="1" type="ORF">EAH78_31465</name>
</gene>
<reference evidence="1 2" key="1">
    <citation type="journal article" date="2019" name="Environ. Microbiol.">
        <title>Species interactions and distinct microbial communities in high Arctic permafrost affected cryosols are associated with the CH4 and CO2 gas fluxes.</title>
        <authorList>
            <person name="Altshuler I."/>
            <person name="Hamel J."/>
            <person name="Turney S."/>
            <person name="Magnuson E."/>
            <person name="Levesque R."/>
            <person name="Greer C."/>
            <person name="Whyte L.G."/>
        </authorList>
    </citation>
    <scope>NUCLEOTIDE SEQUENCE [LARGE SCALE GENOMIC DNA]</scope>
    <source>
        <strain evidence="1 2">E3</strain>
    </source>
</reference>
<dbReference type="Proteomes" id="UP000317933">
    <property type="component" value="Unassembled WGS sequence"/>
</dbReference>
<evidence type="ECO:0000313" key="1">
    <source>
        <dbReference type="EMBL" id="TPG65709.1"/>
    </source>
</evidence>
<accession>A0A502GU01</accession>
<dbReference type="PANTHER" id="PTHR41791">
    <property type="entry name" value="SSL7039 PROTEIN"/>
    <property type="match status" value="1"/>
</dbReference>
<name>A0A502GU01_9PSED</name>
<dbReference type="PIRSF" id="PIRSF028744">
    <property type="entry name" value="Addict_mod_HI1419"/>
    <property type="match status" value="1"/>
</dbReference>
<sequence>MANGLLGDDSPVGEGVSELRIQYGPGYRVYLQQRDDDFVLLCGGDKSSEIRDIGTANKLASEWR</sequence>
<dbReference type="EMBL" id="RCZE01000025">
    <property type="protein sequence ID" value="TPG65709.1"/>
    <property type="molecule type" value="Genomic_DNA"/>
</dbReference>
<dbReference type="NCBIfam" id="TIGR02683">
    <property type="entry name" value="upstrm_HI1419"/>
    <property type="match status" value="1"/>
</dbReference>
<dbReference type="AlphaFoldDB" id="A0A502GU01"/>